<keyword evidence="1" id="KW-0378">Hydrolase</keyword>
<dbReference type="SFLD" id="SFLDG01129">
    <property type="entry name" value="C1.5:_HAD__Beta-PGM__Phosphata"/>
    <property type="match status" value="1"/>
</dbReference>
<dbReference type="PANTHER" id="PTHR43611">
    <property type="entry name" value="ALPHA-D-GLUCOSE 1-PHOSPHATE PHOSPHATASE"/>
    <property type="match status" value="1"/>
</dbReference>
<dbReference type="Gene3D" id="3.40.50.1000">
    <property type="entry name" value="HAD superfamily/HAD-like"/>
    <property type="match status" value="1"/>
</dbReference>
<dbReference type="CDD" id="cd02603">
    <property type="entry name" value="HAD_sEH-N_like"/>
    <property type="match status" value="1"/>
</dbReference>
<dbReference type="Pfam" id="PF13419">
    <property type="entry name" value="HAD_2"/>
    <property type="match status" value="1"/>
</dbReference>
<dbReference type="NCBIfam" id="TIGR01509">
    <property type="entry name" value="HAD-SF-IA-v3"/>
    <property type="match status" value="1"/>
</dbReference>
<evidence type="ECO:0000313" key="1">
    <source>
        <dbReference type="EMBL" id="SEC51453.1"/>
    </source>
</evidence>
<dbReference type="SUPFAM" id="SSF56784">
    <property type="entry name" value="HAD-like"/>
    <property type="match status" value="1"/>
</dbReference>
<dbReference type="Proteomes" id="UP000183038">
    <property type="component" value="Unassembled WGS sequence"/>
</dbReference>
<dbReference type="SFLD" id="SFLDS00003">
    <property type="entry name" value="Haloacid_Dehalogenase"/>
    <property type="match status" value="1"/>
</dbReference>
<dbReference type="Gene3D" id="1.10.150.240">
    <property type="entry name" value="Putative phosphatase, domain 2"/>
    <property type="match status" value="1"/>
</dbReference>
<proteinExistence type="predicted"/>
<organism evidence="1 2">
    <name type="scientific">Maribacter dokdonensis</name>
    <dbReference type="NCBI Taxonomy" id="320912"/>
    <lineage>
        <taxon>Bacteria</taxon>
        <taxon>Pseudomonadati</taxon>
        <taxon>Bacteroidota</taxon>
        <taxon>Flavobacteriia</taxon>
        <taxon>Flavobacteriales</taxon>
        <taxon>Flavobacteriaceae</taxon>
        <taxon>Maribacter</taxon>
    </lineage>
</organism>
<dbReference type="InterPro" id="IPR023198">
    <property type="entry name" value="PGP-like_dom2"/>
</dbReference>
<dbReference type="OrthoDB" id="9797415at2"/>
<protein>
    <submittedName>
        <fullName evidence="1">Putative hydrolase of the HAD superfamily</fullName>
    </submittedName>
</protein>
<dbReference type="InterPro" id="IPR023214">
    <property type="entry name" value="HAD_sf"/>
</dbReference>
<dbReference type="EMBL" id="FNTB01000001">
    <property type="protein sequence ID" value="SEC51453.1"/>
    <property type="molecule type" value="Genomic_DNA"/>
</dbReference>
<evidence type="ECO:0000313" key="2">
    <source>
        <dbReference type="Proteomes" id="UP000183038"/>
    </source>
</evidence>
<sequence>MIKNIIFDFGDIFINLDKQAPLIEMAKFGFTELTSDLDAIFKSYEMGLITSDVFVEKLRSIFTNASKTQIIDAWNSIILDFPEERLKFIEKLKADNQYRLFLLSNTNDLHIDKVKESMGMERFLRFKNCFEVFYLSQEMKMRKPNANIYEKVLSDNNLNASETFFIDDTKENTDSASKLGIQCWNLQVGKEDVLETLSRIV</sequence>
<accession>A0A1H4T4Q7</accession>
<dbReference type="PANTHER" id="PTHR43611:SF3">
    <property type="entry name" value="FLAVIN MONONUCLEOTIDE HYDROLASE 1, CHLOROPLATIC"/>
    <property type="match status" value="1"/>
</dbReference>
<dbReference type="AlphaFoldDB" id="A0A1H4T4Q7"/>
<dbReference type="InterPro" id="IPR006439">
    <property type="entry name" value="HAD-SF_hydro_IA"/>
</dbReference>
<reference evidence="1 2" key="1">
    <citation type="submission" date="2016-10" db="EMBL/GenBank/DDBJ databases">
        <authorList>
            <person name="de Groot N.N."/>
        </authorList>
    </citation>
    <scope>NUCLEOTIDE SEQUENCE [LARGE SCALE GENOMIC DNA]</scope>
    <source>
        <strain evidence="1 2">MAR_2009_71</strain>
    </source>
</reference>
<dbReference type="GO" id="GO:0016787">
    <property type="term" value="F:hydrolase activity"/>
    <property type="evidence" value="ECO:0007669"/>
    <property type="project" value="UniProtKB-KW"/>
</dbReference>
<name>A0A1H4T4Q7_9FLAO</name>
<dbReference type="InterPro" id="IPR036412">
    <property type="entry name" value="HAD-like_sf"/>
</dbReference>
<gene>
    <name evidence="1" type="ORF">SAMN05192540_3362</name>
</gene>
<dbReference type="InterPro" id="IPR041492">
    <property type="entry name" value="HAD_2"/>
</dbReference>
<dbReference type="RefSeq" id="WP_074674173.1">
    <property type="nucleotide sequence ID" value="NZ_FNTB01000001.1"/>
</dbReference>